<accession>A0ABV4FUB7</accession>
<dbReference type="Proteomes" id="UP001565369">
    <property type="component" value="Unassembled WGS sequence"/>
</dbReference>
<dbReference type="SUPFAM" id="SSF53850">
    <property type="entry name" value="Periplasmic binding protein-like II"/>
    <property type="match status" value="1"/>
</dbReference>
<proteinExistence type="predicted"/>
<gene>
    <name evidence="1" type="ORF">ABIG07_004153</name>
</gene>
<keyword evidence="2" id="KW-1185">Reference proteome</keyword>
<comment type="caution">
    <text evidence="1">The sequence shown here is derived from an EMBL/GenBank/DDBJ whole genome shotgun (WGS) entry which is preliminary data.</text>
</comment>
<organism evidence="1 2">
    <name type="scientific">Bradyrhizobium ottawaense</name>
    <dbReference type="NCBI Taxonomy" id="931866"/>
    <lineage>
        <taxon>Bacteria</taxon>
        <taxon>Pseudomonadati</taxon>
        <taxon>Pseudomonadota</taxon>
        <taxon>Alphaproteobacteria</taxon>
        <taxon>Hyphomicrobiales</taxon>
        <taxon>Nitrobacteraceae</taxon>
        <taxon>Bradyrhizobium</taxon>
    </lineage>
</organism>
<sequence>MQDLRVELDPLHPRATALVSFRVLESIYDKLFAIDYQQDGQIRPMLAESIEALNSTTYRVSLRKEVRFHGSQADQPTFHWPGSGFGGRHSRAGSFGHKALQTALTRNRRLSVKISPSSIRCPRILT</sequence>
<dbReference type="EMBL" id="JBGBZJ010000003">
    <property type="protein sequence ID" value="MEY9455205.1"/>
    <property type="molecule type" value="Genomic_DNA"/>
</dbReference>
<reference evidence="1 2" key="1">
    <citation type="submission" date="2024-07" db="EMBL/GenBank/DDBJ databases">
        <title>Genomic Encyclopedia of Type Strains, Phase V (KMG-V): Genome sequencing to study the core and pangenomes of soil and plant-associated prokaryotes.</title>
        <authorList>
            <person name="Whitman W."/>
        </authorList>
    </citation>
    <scope>NUCLEOTIDE SEQUENCE [LARGE SCALE GENOMIC DNA]</scope>
    <source>
        <strain evidence="1 2">USDA 152</strain>
    </source>
</reference>
<protein>
    <recommendedName>
        <fullName evidence="3">Solute-binding protein family 5 domain-containing protein</fullName>
    </recommendedName>
</protein>
<evidence type="ECO:0008006" key="3">
    <source>
        <dbReference type="Google" id="ProtNLM"/>
    </source>
</evidence>
<dbReference type="Gene3D" id="3.40.190.10">
    <property type="entry name" value="Periplasmic binding protein-like II"/>
    <property type="match status" value="1"/>
</dbReference>
<evidence type="ECO:0000313" key="2">
    <source>
        <dbReference type="Proteomes" id="UP001565369"/>
    </source>
</evidence>
<name>A0ABV4FUB7_9BRAD</name>
<dbReference type="Gene3D" id="3.90.76.10">
    <property type="entry name" value="Dipeptide-binding Protein, Domain 1"/>
    <property type="match status" value="1"/>
</dbReference>
<evidence type="ECO:0000313" key="1">
    <source>
        <dbReference type="EMBL" id="MEY9455205.1"/>
    </source>
</evidence>